<dbReference type="Gene3D" id="3.40.50.300">
    <property type="entry name" value="P-loop containing nucleotide triphosphate hydrolases"/>
    <property type="match status" value="1"/>
</dbReference>
<evidence type="ECO:0000256" key="1">
    <source>
        <dbReference type="ARBA" id="ARBA00008575"/>
    </source>
</evidence>
<feature type="domain" description="ABC transporter" evidence="9">
    <location>
        <begin position="610"/>
        <end position="856"/>
    </location>
</feature>
<comment type="caution">
    <text evidence="10">The sequence shown here is derived from an EMBL/GenBank/DDBJ whole genome shotgun (WGS) entry which is preliminary data.</text>
</comment>
<dbReference type="PANTHER" id="PTHR11384">
    <property type="entry name" value="ATP-BINDING CASSETTE, SUB-FAMILY D MEMBER"/>
    <property type="match status" value="1"/>
</dbReference>
<proteinExistence type="inferred from homology"/>
<dbReference type="InterPro" id="IPR036640">
    <property type="entry name" value="ABC1_TM_sf"/>
</dbReference>
<reference evidence="10" key="1">
    <citation type="submission" date="2023-10" db="EMBL/GenBank/DDBJ databases">
        <authorList>
            <person name="Chen Y."/>
            <person name="Shah S."/>
            <person name="Dougan E. K."/>
            <person name="Thang M."/>
            <person name="Chan C."/>
        </authorList>
    </citation>
    <scope>NUCLEOTIDE SEQUENCE [LARGE SCALE GENOMIC DNA]</scope>
</reference>
<dbReference type="SUPFAM" id="SSF52540">
    <property type="entry name" value="P-loop containing nucleoside triphosphate hydrolases"/>
    <property type="match status" value="1"/>
</dbReference>
<dbReference type="InterPro" id="IPR011527">
    <property type="entry name" value="ABC1_TM_dom"/>
</dbReference>
<dbReference type="EMBL" id="CAUYUJ010016915">
    <property type="protein sequence ID" value="CAK0870012.1"/>
    <property type="molecule type" value="Genomic_DNA"/>
</dbReference>
<dbReference type="PANTHER" id="PTHR11384:SF59">
    <property type="entry name" value="LYSOSOMAL COBALAMIN TRANSPORTER ABCD4"/>
    <property type="match status" value="1"/>
</dbReference>
<dbReference type="PROSITE" id="PS00211">
    <property type="entry name" value="ABC_TRANSPORTER_1"/>
    <property type="match status" value="1"/>
</dbReference>
<feature type="signal peptide" evidence="8">
    <location>
        <begin position="1"/>
        <end position="31"/>
    </location>
</feature>
<evidence type="ECO:0000313" key="10">
    <source>
        <dbReference type="EMBL" id="CAK0870012.1"/>
    </source>
</evidence>
<keyword evidence="11" id="KW-1185">Reference proteome</keyword>
<feature type="transmembrane region" description="Helical" evidence="7">
    <location>
        <begin position="231"/>
        <end position="253"/>
    </location>
</feature>
<dbReference type="InterPro" id="IPR017871">
    <property type="entry name" value="ABC_transporter-like_CS"/>
</dbReference>
<protein>
    <recommendedName>
        <fullName evidence="9">ABC transporter domain-containing protein</fullName>
    </recommendedName>
</protein>
<dbReference type="PROSITE" id="PS50893">
    <property type="entry name" value="ABC_TRANSPORTER_2"/>
    <property type="match status" value="1"/>
</dbReference>
<comment type="similarity">
    <text evidence="1">Belongs to the ABC transporter superfamily. ABCD family. Peroxisomal fatty acyl CoA transporter (TC 3.A.1.203) subfamily.</text>
</comment>
<feature type="transmembrane region" description="Helical" evidence="7">
    <location>
        <begin position="477"/>
        <end position="495"/>
    </location>
</feature>
<dbReference type="Proteomes" id="UP001189429">
    <property type="component" value="Unassembled WGS sequence"/>
</dbReference>
<dbReference type="InterPro" id="IPR027417">
    <property type="entry name" value="P-loop_NTPase"/>
</dbReference>
<dbReference type="Gene3D" id="1.20.1560.10">
    <property type="entry name" value="ABC transporter type 1, transmembrane domain"/>
    <property type="match status" value="1"/>
</dbReference>
<dbReference type="InterPro" id="IPR050835">
    <property type="entry name" value="ABC_transporter_sub-D"/>
</dbReference>
<sequence>MGRGSAGGAAARSAWAAAAAALALAVSRVAGDGSAPGESPGSLAAEIAEDMRRYARLHPRSTGAPPCPHGGSCGHAEERGGDPAGAAPPARTAPPPKEPNSKPPAGQDAPDPHPSVPNLVFDTFVHIPWREIVCAMLLAVVLTPFCGAAAIVIALRSEVKRRQLEAALAAMQPAAAAPRPAATAGVVASPYSGFREASPNMTSLVLQLLRLARICVPTIFSKQGGFLAKTVSLAMADGLLECLVPSMLVRPLWTMVKNDQMEEFQAFACFMMVYNVLISMTKAAANYYAMRAMIACRKELTHHLHSLYMSRHGRNYYTLGNLDNRVDTPGSRITNDVDLMMQFLFEFVFGGIMKPEAGMCSMLFFLLPTLGVAHFETEQKAPGKGLMAILVSLFIVGVSLVPTILSSKSLTAAQARVQSCEANLRAAHAKCRLFAESVCFYAGEATESKQLDAHFVQVKAAFKQFARAKFFVELIQLSLYFGVAPIGTIIAAFIVRQGEWTDMSETTFYVVNLTFVRILRCCMEISKNMVDLAKAQAMLLRVIQLLEVMDAFHIFDLRETGGLMGRQLFRGVHGCLVDAEEELCFIQYYNVRPLYGGEVVPVYISDGIGFKHVDVYTPDGLRLLLRDVSLRLGPGESCLIMGPSGIGKSSLLRVLGQLWPLFRTPGPSGTQSSFWRPGPLNVFFLAQRPYLFEGTLREQLAYPVWDPALLRDLDDDRMERLFKEANLGDVWEARKDELDTTGISWEDVLSLGEQQRLQFCRLFWHAEWHQRHMGGPQGFFAVLDESSASMDTNSEMAVYQACRSRGIGYLSVAHRPTVIQFHSKVLHFEFNSRHQLEHRVRDAHEMALESARQIASEGTNNTELRPSNIRRSISTGCSMSNLADATRS</sequence>
<evidence type="ECO:0000256" key="6">
    <source>
        <dbReference type="SAM" id="MobiDB-lite"/>
    </source>
</evidence>
<keyword evidence="2" id="KW-0813">Transport</keyword>
<evidence type="ECO:0000256" key="5">
    <source>
        <dbReference type="ARBA" id="ARBA00023136"/>
    </source>
</evidence>
<name>A0ABN9VDL8_9DINO</name>
<feature type="transmembrane region" description="Helical" evidence="7">
    <location>
        <begin position="129"/>
        <end position="155"/>
    </location>
</feature>
<evidence type="ECO:0000256" key="3">
    <source>
        <dbReference type="ARBA" id="ARBA00022692"/>
    </source>
</evidence>
<evidence type="ECO:0000256" key="2">
    <source>
        <dbReference type="ARBA" id="ARBA00022448"/>
    </source>
</evidence>
<keyword evidence="5 7" id="KW-0472">Membrane</keyword>
<feature type="region of interest" description="Disordered" evidence="6">
    <location>
        <begin position="54"/>
        <end position="114"/>
    </location>
</feature>
<feature type="non-terminal residue" evidence="10">
    <location>
        <position position="888"/>
    </location>
</feature>
<dbReference type="InterPro" id="IPR003439">
    <property type="entry name" value="ABC_transporter-like_ATP-bd"/>
</dbReference>
<evidence type="ECO:0000256" key="4">
    <source>
        <dbReference type="ARBA" id="ARBA00022989"/>
    </source>
</evidence>
<feature type="transmembrane region" description="Helical" evidence="7">
    <location>
        <begin position="265"/>
        <end position="289"/>
    </location>
</feature>
<gene>
    <name evidence="10" type="ORF">PCOR1329_LOCUS56219</name>
</gene>
<feature type="transmembrane region" description="Helical" evidence="7">
    <location>
        <begin position="387"/>
        <end position="406"/>
    </location>
</feature>
<dbReference type="CDD" id="cd03223">
    <property type="entry name" value="ABCD_peroxisomal_ALDP"/>
    <property type="match status" value="1"/>
</dbReference>
<keyword evidence="3 7" id="KW-0812">Transmembrane</keyword>
<keyword evidence="4 7" id="KW-1133">Transmembrane helix</keyword>
<organism evidence="10 11">
    <name type="scientific">Prorocentrum cordatum</name>
    <dbReference type="NCBI Taxonomy" id="2364126"/>
    <lineage>
        <taxon>Eukaryota</taxon>
        <taxon>Sar</taxon>
        <taxon>Alveolata</taxon>
        <taxon>Dinophyceae</taxon>
        <taxon>Prorocentrales</taxon>
        <taxon>Prorocentraceae</taxon>
        <taxon>Prorocentrum</taxon>
    </lineage>
</organism>
<dbReference type="Pfam" id="PF06472">
    <property type="entry name" value="ABC_membrane_2"/>
    <property type="match status" value="1"/>
</dbReference>
<evidence type="ECO:0000256" key="8">
    <source>
        <dbReference type="SAM" id="SignalP"/>
    </source>
</evidence>
<keyword evidence="8" id="KW-0732">Signal</keyword>
<evidence type="ECO:0000256" key="7">
    <source>
        <dbReference type="SAM" id="Phobius"/>
    </source>
</evidence>
<dbReference type="Pfam" id="PF00005">
    <property type="entry name" value="ABC_tran"/>
    <property type="match status" value="1"/>
</dbReference>
<feature type="chain" id="PRO_5045194288" description="ABC transporter domain-containing protein" evidence="8">
    <location>
        <begin position="32"/>
        <end position="888"/>
    </location>
</feature>
<evidence type="ECO:0000313" key="11">
    <source>
        <dbReference type="Proteomes" id="UP001189429"/>
    </source>
</evidence>
<accession>A0ABN9VDL8</accession>
<dbReference type="SUPFAM" id="SSF90123">
    <property type="entry name" value="ABC transporter transmembrane region"/>
    <property type="match status" value="1"/>
</dbReference>
<feature type="compositionally biased region" description="Pro residues" evidence="6">
    <location>
        <begin position="91"/>
        <end position="102"/>
    </location>
</feature>
<evidence type="ECO:0000259" key="9">
    <source>
        <dbReference type="PROSITE" id="PS50893"/>
    </source>
</evidence>